<proteinExistence type="predicted"/>
<dbReference type="InParanoid" id="A0A1X7TJW6"/>
<reference evidence="3" key="1">
    <citation type="submission" date="2017-05" db="UniProtKB">
        <authorList>
            <consortium name="EnsemblMetazoa"/>
        </authorList>
    </citation>
    <scope>IDENTIFICATION</scope>
</reference>
<evidence type="ECO:0000256" key="2">
    <source>
        <dbReference type="SAM" id="MobiDB-lite"/>
    </source>
</evidence>
<feature type="compositionally biased region" description="Acidic residues" evidence="2">
    <location>
        <begin position="192"/>
        <end position="205"/>
    </location>
</feature>
<evidence type="ECO:0000313" key="3">
    <source>
        <dbReference type="EnsemblMetazoa" id="Aqu2.1.15028_001"/>
    </source>
</evidence>
<keyword evidence="1" id="KW-0175">Coiled coil</keyword>
<evidence type="ECO:0000256" key="1">
    <source>
        <dbReference type="SAM" id="Coils"/>
    </source>
</evidence>
<sequence>MPRVRCSNCGQDEGTRDWWLQRTRSIEKCKTCQDRELYIEKEKAATKEKVFAIEKEKAVAELDLKEKEISFEERKYEKDLARTRLQIEAQKAKDDSDHQKHLERKEELELKISALSKVGEIDKRRLEAEDRRLKMAQEIIQNGQDIDKVQSLLASLVMPSACFQPISVSDPKANSGKESPDAFSDIGNVNENIEDTDCPPPESEQ</sequence>
<name>A0A1X7TJW6_AMPQE</name>
<protein>
    <submittedName>
        <fullName evidence="3">Uncharacterized protein</fullName>
    </submittedName>
</protein>
<feature type="region of interest" description="Disordered" evidence="2">
    <location>
        <begin position="167"/>
        <end position="205"/>
    </location>
</feature>
<accession>A0A1X7TJW6</accession>
<organism evidence="3">
    <name type="scientific">Amphimedon queenslandica</name>
    <name type="common">Sponge</name>
    <dbReference type="NCBI Taxonomy" id="400682"/>
    <lineage>
        <taxon>Eukaryota</taxon>
        <taxon>Metazoa</taxon>
        <taxon>Porifera</taxon>
        <taxon>Demospongiae</taxon>
        <taxon>Heteroscleromorpha</taxon>
        <taxon>Haplosclerida</taxon>
        <taxon>Niphatidae</taxon>
        <taxon>Amphimedon</taxon>
    </lineage>
</organism>
<feature type="coiled-coil region" evidence="1">
    <location>
        <begin position="55"/>
        <end position="118"/>
    </location>
</feature>
<dbReference type="AlphaFoldDB" id="A0A1X7TJW6"/>
<dbReference type="EnsemblMetazoa" id="Aqu2.1.15028_001">
    <property type="protein sequence ID" value="Aqu2.1.15028_001"/>
    <property type="gene ID" value="Aqu2.1.15028"/>
</dbReference>